<dbReference type="STRING" id="364197.SAMN05216296_1969"/>
<dbReference type="Pfam" id="PF03787">
    <property type="entry name" value="RAMPs"/>
    <property type="match status" value="1"/>
</dbReference>
<dbReference type="NCBIfam" id="TIGR02580">
    <property type="entry name" value="cas_RAMP_Cmr4"/>
    <property type="match status" value="1"/>
</dbReference>
<evidence type="ECO:0000313" key="3">
    <source>
        <dbReference type="EMBL" id="SDU13440.1"/>
    </source>
</evidence>
<keyword evidence="1" id="KW-0051">Antiviral defense</keyword>
<dbReference type="PANTHER" id="PTHR36700">
    <property type="entry name" value="CRISPR SYSTEM CMR SUBUNIT CMR4"/>
    <property type="match status" value="1"/>
</dbReference>
<reference evidence="4" key="1">
    <citation type="submission" date="2016-10" db="EMBL/GenBank/DDBJ databases">
        <authorList>
            <person name="Varghese N."/>
            <person name="Submissions S."/>
        </authorList>
    </citation>
    <scope>NUCLEOTIDE SEQUENCE [LARGE SCALE GENOMIC DNA]</scope>
    <source>
        <strain evidence="4">DSM 17875</strain>
    </source>
</reference>
<protein>
    <submittedName>
        <fullName evidence="3">CRISPR-associated protein, Cmr4 family</fullName>
    </submittedName>
</protein>
<name>A0A1H2G1Q2_9PSED</name>
<dbReference type="EMBL" id="LT629785">
    <property type="protein sequence ID" value="SDU13440.1"/>
    <property type="molecule type" value="Genomic_DNA"/>
</dbReference>
<dbReference type="InterPro" id="IPR013410">
    <property type="entry name" value="CRISPR-assoc_RAMP_Cmr4"/>
</dbReference>
<feature type="domain" description="CRISPR type III-associated protein" evidence="2">
    <location>
        <begin position="10"/>
        <end position="288"/>
    </location>
</feature>
<evidence type="ECO:0000259" key="2">
    <source>
        <dbReference type="Pfam" id="PF03787"/>
    </source>
</evidence>
<dbReference type="OrthoDB" id="9789361at2"/>
<dbReference type="PANTHER" id="PTHR36700:SF1">
    <property type="entry name" value="CRISPR SYSTEM CMR SUBUNIT CMR4"/>
    <property type="match status" value="1"/>
</dbReference>
<dbReference type="AlphaFoldDB" id="A0A1H2G1Q2"/>
<proteinExistence type="predicted"/>
<organism evidence="3 4">
    <name type="scientific">Pseudomonas pohangensis</name>
    <dbReference type="NCBI Taxonomy" id="364197"/>
    <lineage>
        <taxon>Bacteria</taxon>
        <taxon>Pseudomonadati</taxon>
        <taxon>Pseudomonadota</taxon>
        <taxon>Gammaproteobacteria</taxon>
        <taxon>Pseudomonadales</taxon>
        <taxon>Pseudomonadaceae</taxon>
        <taxon>Pseudomonas</taxon>
    </lineage>
</organism>
<sequence>MSNQSALLILTTETSLHAGTGQSIAGIDLPIQREVHTNWPCVFGSAVKGALRAKAFHDKMPTADVTDLFGPEHAAAAGERDTSHAGALLVGDAHLLLLPVRSLQSCFKWVTCPAVLRRVGRDAKRLGLTTRLPGLPPLEPLQALGSKDETVFLEEFRLEQQNNPRVEQLAGLLAPLTGGALDKEELLQRLVVVHDDIFSFLAKNATSVNAHIAIDAATKTVRNSALWYEESLPPESVLYVPLTATASRRKGSNLSATEVLGVFAQQFPEGRNWLQLGGNETTGMGWCRVGINQGTV</sequence>
<gene>
    <name evidence="3" type="ORF">SAMN05216296_1969</name>
</gene>
<dbReference type="Proteomes" id="UP000243232">
    <property type="component" value="Chromosome I"/>
</dbReference>
<dbReference type="RefSeq" id="WP_090194570.1">
    <property type="nucleotide sequence ID" value="NZ_LT629785.1"/>
</dbReference>
<accession>A0A1H2G1Q2</accession>
<evidence type="ECO:0000313" key="4">
    <source>
        <dbReference type="Proteomes" id="UP000243232"/>
    </source>
</evidence>
<dbReference type="GO" id="GO:0051607">
    <property type="term" value="P:defense response to virus"/>
    <property type="evidence" value="ECO:0007669"/>
    <property type="project" value="UniProtKB-KW"/>
</dbReference>
<keyword evidence="4" id="KW-1185">Reference proteome</keyword>
<dbReference type="InterPro" id="IPR005537">
    <property type="entry name" value="RAMP_III_fam"/>
</dbReference>
<evidence type="ECO:0000256" key="1">
    <source>
        <dbReference type="ARBA" id="ARBA00023118"/>
    </source>
</evidence>